<name>A0A0K1PTM4_9BACT</name>
<sequence length="120" mass="12235">MKLVAILSGVVVSSMLVACAGSDEPQEPTGQSEDHLSVSCIQAITAPPGSAQYWVDFQKCMNQPSDTPPSTGSSGGGAVNQSCQNAVNCINGICTCNGGAHNGENCGSLSNCQTYCKTCN</sequence>
<feature type="chain" id="PRO_5005466338" evidence="1">
    <location>
        <begin position="21"/>
        <end position="120"/>
    </location>
</feature>
<dbReference type="Proteomes" id="UP000064967">
    <property type="component" value="Chromosome"/>
</dbReference>
<reference evidence="2 3" key="1">
    <citation type="submission" date="2015-08" db="EMBL/GenBank/DDBJ databases">
        <authorList>
            <person name="Babu N.S."/>
            <person name="Beckwith C.J."/>
            <person name="Beseler K.G."/>
            <person name="Brison A."/>
            <person name="Carone J.V."/>
            <person name="Caskin T.P."/>
            <person name="Diamond M."/>
            <person name="Durham M.E."/>
            <person name="Foxe J.M."/>
            <person name="Go M."/>
            <person name="Henderson B.A."/>
            <person name="Jones I.B."/>
            <person name="McGettigan J.A."/>
            <person name="Micheletti S.J."/>
            <person name="Nasrallah M.E."/>
            <person name="Ortiz D."/>
            <person name="Piller C.R."/>
            <person name="Privatt S.R."/>
            <person name="Schneider S.L."/>
            <person name="Sharp S."/>
            <person name="Smith T.C."/>
            <person name="Stanton J.D."/>
            <person name="Ullery H.E."/>
            <person name="Wilson R.J."/>
            <person name="Serrano M.G."/>
            <person name="Buck G."/>
            <person name="Lee V."/>
            <person name="Wang Y."/>
            <person name="Carvalho R."/>
            <person name="Voegtly L."/>
            <person name="Shi R."/>
            <person name="Duckworth R."/>
            <person name="Johnson A."/>
            <person name="Loviza R."/>
            <person name="Walstead R."/>
            <person name="Shah Z."/>
            <person name="Kiflezghi M."/>
            <person name="Wade K."/>
            <person name="Ball S.L."/>
            <person name="Bradley K.W."/>
            <person name="Asai D.J."/>
            <person name="Bowman C.A."/>
            <person name="Russell D.A."/>
            <person name="Pope W.H."/>
            <person name="Jacobs-Sera D."/>
            <person name="Hendrix R.W."/>
            <person name="Hatfull G.F."/>
        </authorList>
    </citation>
    <scope>NUCLEOTIDE SEQUENCE [LARGE SCALE GENOMIC DNA]</scope>
    <source>
        <strain evidence="2 3">DSM 27648</strain>
    </source>
</reference>
<keyword evidence="3" id="KW-1185">Reference proteome</keyword>
<protein>
    <submittedName>
        <fullName evidence="2">Uncharacterized protein</fullName>
    </submittedName>
</protein>
<proteinExistence type="predicted"/>
<evidence type="ECO:0000256" key="1">
    <source>
        <dbReference type="SAM" id="SignalP"/>
    </source>
</evidence>
<evidence type="ECO:0000313" key="2">
    <source>
        <dbReference type="EMBL" id="AKU96893.1"/>
    </source>
</evidence>
<dbReference type="AlphaFoldDB" id="A0A0K1PTM4"/>
<feature type="signal peptide" evidence="1">
    <location>
        <begin position="1"/>
        <end position="20"/>
    </location>
</feature>
<dbReference type="KEGG" id="llu:AKJ09_03557"/>
<dbReference type="PROSITE" id="PS51257">
    <property type="entry name" value="PROKAR_LIPOPROTEIN"/>
    <property type="match status" value="1"/>
</dbReference>
<dbReference type="EMBL" id="CP012333">
    <property type="protein sequence ID" value="AKU96893.1"/>
    <property type="molecule type" value="Genomic_DNA"/>
</dbReference>
<keyword evidence="1" id="KW-0732">Signal</keyword>
<evidence type="ECO:0000313" key="3">
    <source>
        <dbReference type="Proteomes" id="UP000064967"/>
    </source>
</evidence>
<gene>
    <name evidence="2" type="ORF">AKJ09_03557</name>
</gene>
<organism evidence="2 3">
    <name type="scientific">Labilithrix luteola</name>
    <dbReference type="NCBI Taxonomy" id="1391654"/>
    <lineage>
        <taxon>Bacteria</taxon>
        <taxon>Pseudomonadati</taxon>
        <taxon>Myxococcota</taxon>
        <taxon>Polyangia</taxon>
        <taxon>Polyangiales</taxon>
        <taxon>Labilitrichaceae</taxon>
        <taxon>Labilithrix</taxon>
    </lineage>
</organism>
<accession>A0A0K1PTM4</accession>
<dbReference type="RefSeq" id="WP_146648116.1">
    <property type="nucleotide sequence ID" value="NZ_CP012333.1"/>
</dbReference>